<evidence type="ECO:0000256" key="3">
    <source>
        <dbReference type="ARBA" id="ARBA00022741"/>
    </source>
</evidence>
<accession>A0ABY4DC88</accession>
<evidence type="ECO:0000256" key="4">
    <source>
        <dbReference type="ARBA" id="ARBA00022840"/>
    </source>
</evidence>
<name>A0ABY4DC88_9SPIR</name>
<keyword evidence="3" id="KW-0547">Nucleotide-binding</keyword>
<keyword evidence="2" id="KW-0677">Repeat</keyword>
<gene>
    <name evidence="6" type="ORF">MUG09_14110</name>
</gene>
<evidence type="ECO:0000313" key="7">
    <source>
        <dbReference type="Proteomes" id="UP000829708"/>
    </source>
</evidence>
<evidence type="ECO:0000256" key="1">
    <source>
        <dbReference type="ARBA" id="ARBA00022448"/>
    </source>
</evidence>
<evidence type="ECO:0000313" key="6">
    <source>
        <dbReference type="EMBL" id="UOM50694.1"/>
    </source>
</evidence>
<dbReference type="InterPro" id="IPR027417">
    <property type="entry name" value="P-loop_NTPase"/>
</dbReference>
<evidence type="ECO:0000259" key="5">
    <source>
        <dbReference type="PROSITE" id="PS50893"/>
    </source>
</evidence>
<dbReference type="PANTHER" id="PTHR43790">
    <property type="entry name" value="CARBOHYDRATE TRANSPORT ATP-BINDING PROTEIN MG119-RELATED"/>
    <property type="match status" value="1"/>
</dbReference>
<keyword evidence="7" id="KW-1185">Reference proteome</keyword>
<dbReference type="InterPro" id="IPR050107">
    <property type="entry name" value="ABC_carbohydrate_import_ATPase"/>
</dbReference>
<dbReference type="GO" id="GO:0005524">
    <property type="term" value="F:ATP binding"/>
    <property type="evidence" value="ECO:0007669"/>
    <property type="project" value="UniProtKB-KW"/>
</dbReference>
<evidence type="ECO:0000256" key="2">
    <source>
        <dbReference type="ARBA" id="ARBA00022737"/>
    </source>
</evidence>
<proteinExistence type="predicted"/>
<reference evidence="7" key="1">
    <citation type="journal article" date="2024" name="J Bioinform Genom">
        <title>Complete genome sequence of the type strain bacterium Sphaerochaeta associata GLS2t (VKM B-2742)t.</title>
        <authorList>
            <person name="Troshina O.Y."/>
            <person name="Tepeeva A.N."/>
            <person name="Arzamasceva V.O."/>
            <person name="Whitman W.B."/>
            <person name="Varghese N."/>
            <person name="Shapiro N."/>
            <person name="Woyke T."/>
            <person name="Kripides N.C."/>
            <person name="Vasilenko O.V."/>
        </authorList>
    </citation>
    <scope>NUCLEOTIDE SEQUENCE [LARGE SCALE GENOMIC DNA]</scope>
    <source>
        <strain evidence="7">GLS2T</strain>
    </source>
</reference>
<organism evidence="6 7">
    <name type="scientific">Sphaerochaeta associata</name>
    <dbReference type="NCBI Taxonomy" id="1129264"/>
    <lineage>
        <taxon>Bacteria</taxon>
        <taxon>Pseudomonadati</taxon>
        <taxon>Spirochaetota</taxon>
        <taxon>Spirochaetia</taxon>
        <taxon>Spirochaetales</taxon>
        <taxon>Sphaerochaetaceae</taxon>
        <taxon>Sphaerochaeta</taxon>
    </lineage>
</organism>
<dbReference type="SUPFAM" id="SSF52540">
    <property type="entry name" value="P-loop containing nucleoside triphosphate hydrolases"/>
    <property type="match status" value="2"/>
</dbReference>
<protein>
    <submittedName>
        <fullName evidence="6">ATP-binding cassette domain-containing protein</fullName>
    </submittedName>
</protein>
<dbReference type="Proteomes" id="UP000829708">
    <property type="component" value="Chromosome"/>
</dbReference>
<sequence length="491" mass="56369">MSNELFRAVNISVEKNNQRKLSQVNFSLHSEKVLGIFGLYDSGKRTILDAITGKVALDNGFFFVRGKTYHKGMNEFNELKLQRVSNTSSLIQGLSIWENLVVLKNHGYRQVFLHKTFIIKEVEECLQAFLLPFNPIQLVSTLTPLQQFFIELLRSYFLGTHIILIDDLSLELSREELELLSQFINRLKKRGLAILVTSRKVTILKAISDTIVFLSTGSIVHALENVSLVSVERIDSILMNIFPDKHSLKHVPIQRDAIVIRADGMPFGNDTSSFVLYEGEVVACIDPFKMVSDVLEKTITASAKNNQFRVRGKLQKHLGWRDRVVFVNFSVEGKTFHSIPQLHNLCFPLLSRLTRCGFYSHRYEAFVAKDFSKWAQQDMSPLLASRVKELTKRDIISIILYRLHLANPEAIFCQDPWNDTDYLSGRAIYRELETQAHKNKKAVCFIISNIENLDDFADRYLVISRDGTLYETAFDDIRKTVFKYDQAVDTL</sequence>
<keyword evidence="1" id="KW-0813">Transport</keyword>
<dbReference type="PROSITE" id="PS50893">
    <property type="entry name" value="ABC_TRANSPORTER_2"/>
    <property type="match status" value="1"/>
</dbReference>
<keyword evidence="4 6" id="KW-0067">ATP-binding</keyword>
<dbReference type="EMBL" id="CP094929">
    <property type="protein sequence ID" value="UOM50694.1"/>
    <property type="molecule type" value="Genomic_DNA"/>
</dbReference>
<dbReference type="Pfam" id="PF00005">
    <property type="entry name" value="ABC_tran"/>
    <property type="match status" value="1"/>
</dbReference>
<dbReference type="InterPro" id="IPR003439">
    <property type="entry name" value="ABC_transporter-like_ATP-bd"/>
</dbReference>
<dbReference type="RefSeq" id="WP_244772081.1">
    <property type="nucleotide sequence ID" value="NZ_CP094929.1"/>
</dbReference>
<feature type="domain" description="ABC transporter" evidence="5">
    <location>
        <begin position="6"/>
        <end position="241"/>
    </location>
</feature>
<dbReference type="Gene3D" id="3.40.50.300">
    <property type="entry name" value="P-loop containing nucleotide triphosphate hydrolases"/>
    <property type="match status" value="2"/>
</dbReference>
<dbReference type="PANTHER" id="PTHR43790:SF9">
    <property type="entry name" value="GALACTOFURANOSE TRANSPORTER ATP-BINDING PROTEIN YTFR"/>
    <property type="match status" value="1"/>
</dbReference>